<keyword evidence="2" id="KW-1185">Reference proteome</keyword>
<dbReference type="Proteomes" id="UP000724964">
    <property type="component" value="Unassembled WGS sequence"/>
</dbReference>
<proteinExistence type="predicted"/>
<protein>
    <submittedName>
        <fullName evidence="1">Uncharacterized protein</fullName>
    </submittedName>
</protein>
<gene>
    <name evidence="1" type="ORF">JYT35_00405</name>
</gene>
<name>A0ABS3ANZ6_9ACTN</name>
<sequence length="58" mass="6287">MVANSKYFSGGELSVDAQEFFRNHDIAHVVFGCDASIVGEAKVKIWSISEQHSGTANT</sequence>
<evidence type="ECO:0000313" key="1">
    <source>
        <dbReference type="EMBL" id="MBN4059560.1"/>
    </source>
</evidence>
<accession>A0ABS3ANZ6</accession>
<organism evidence="1 2">
    <name type="scientific">Acidimicrobium ferrooxidans</name>
    <dbReference type="NCBI Taxonomy" id="53635"/>
    <lineage>
        <taxon>Bacteria</taxon>
        <taxon>Bacillati</taxon>
        <taxon>Actinomycetota</taxon>
        <taxon>Acidimicrobiia</taxon>
        <taxon>Acidimicrobiales</taxon>
        <taxon>Acidimicrobiaceae</taxon>
        <taxon>Acidimicrobium</taxon>
    </lineage>
</organism>
<reference evidence="1" key="1">
    <citation type="submission" date="2021-02" db="EMBL/GenBank/DDBJ databases">
        <title>Activity-based single-cell genomes from oceanic crustal fluid captures similar information to metagenomic and metatranscriptomic surveys with orders of magnitude less sampling.</title>
        <authorList>
            <person name="D'Angelo T.S."/>
            <person name="Orcutt B.N."/>
        </authorList>
    </citation>
    <scope>NUCLEOTIDE SEQUENCE [LARGE SCALE GENOMIC DNA]</scope>
    <source>
        <strain evidence="1">AH-315-J10</strain>
    </source>
</reference>
<dbReference type="EMBL" id="JAFIUH010000003">
    <property type="protein sequence ID" value="MBN4059560.1"/>
    <property type="molecule type" value="Genomic_DNA"/>
</dbReference>
<evidence type="ECO:0000313" key="2">
    <source>
        <dbReference type="Proteomes" id="UP000724964"/>
    </source>
</evidence>
<comment type="caution">
    <text evidence="1">The sequence shown here is derived from an EMBL/GenBank/DDBJ whole genome shotgun (WGS) entry which is preliminary data.</text>
</comment>